<dbReference type="InterPro" id="IPR011013">
    <property type="entry name" value="Gal_mutarotase_sf_dom"/>
</dbReference>
<reference evidence="8 9" key="1">
    <citation type="submission" date="2019-12" db="EMBL/GenBank/DDBJ databases">
        <title>Genome sequenceing of Clostridium bovifaecis.</title>
        <authorList>
            <person name="Yao Y."/>
        </authorList>
    </citation>
    <scope>NUCLEOTIDE SEQUENCE [LARGE SCALE GENOMIC DNA]</scope>
    <source>
        <strain evidence="8 9">BXX</strain>
    </source>
</reference>
<evidence type="ECO:0000256" key="3">
    <source>
        <dbReference type="SAM" id="Coils"/>
    </source>
</evidence>
<feature type="transmembrane region" description="Helical" evidence="4">
    <location>
        <begin position="943"/>
        <end position="962"/>
    </location>
</feature>
<feature type="transmembrane region" description="Helical" evidence="4">
    <location>
        <begin position="824"/>
        <end position="842"/>
    </location>
</feature>
<keyword evidence="3" id="KW-0175">Coiled coil</keyword>
<feature type="domain" description="Glycosyl hydrolase 94 supersandwich" evidence="5">
    <location>
        <begin position="1591"/>
        <end position="1868"/>
    </location>
</feature>
<proteinExistence type="predicted"/>
<feature type="transmembrane region" description="Helical" evidence="4">
    <location>
        <begin position="891"/>
        <end position="914"/>
    </location>
</feature>
<dbReference type="Gene3D" id="1.50.10.140">
    <property type="match status" value="2"/>
</dbReference>
<dbReference type="CDD" id="cd11756">
    <property type="entry name" value="GH94N_ChvB_NdvB_1_like"/>
    <property type="match status" value="1"/>
</dbReference>
<dbReference type="Gene3D" id="2.60.420.10">
    <property type="entry name" value="Maltose phosphorylase, domain 3"/>
    <property type="match status" value="1"/>
</dbReference>
<dbReference type="Gene3D" id="2.70.98.40">
    <property type="entry name" value="Glycoside hydrolase, family 65, N-terminal domain"/>
    <property type="match status" value="2"/>
</dbReference>
<dbReference type="EMBL" id="CP046522">
    <property type="protein sequence ID" value="QGU96105.1"/>
    <property type="molecule type" value="Genomic_DNA"/>
</dbReference>
<feature type="coiled-coil region" evidence="3">
    <location>
        <begin position="1259"/>
        <end position="1304"/>
    </location>
</feature>
<dbReference type="CDD" id="cd11753">
    <property type="entry name" value="GH94N_ChvB_NdvB_2_like"/>
    <property type="match status" value="1"/>
</dbReference>
<dbReference type="Gene3D" id="1.50.10.10">
    <property type="match status" value="1"/>
</dbReference>
<dbReference type="SUPFAM" id="SSF48208">
    <property type="entry name" value="Six-hairpin glycosidases"/>
    <property type="match status" value="1"/>
</dbReference>
<dbReference type="SUPFAM" id="SSF74650">
    <property type="entry name" value="Galactose mutarotase-like"/>
    <property type="match status" value="2"/>
</dbReference>
<dbReference type="PANTHER" id="PTHR37469">
    <property type="entry name" value="CELLOBIONIC ACID PHOSPHORYLASE-RELATED"/>
    <property type="match status" value="1"/>
</dbReference>
<name>A0A6I6FDZ9_9CLOT</name>
<keyword evidence="1" id="KW-0328">Glycosyltransferase</keyword>
<keyword evidence="4" id="KW-0812">Transmembrane</keyword>
<dbReference type="InterPro" id="IPR033432">
    <property type="entry name" value="GH94_catalytic"/>
</dbReference>
<organism evidence="8 9">
    <name type="scientific">Clostridium bovifaecis</name>
    <dbReference type="NCBI Taxonomy" id="2184719"/>
    <lineage>
        <taxon>Bacteria</taxon>
        <taxon>Bacillati</taxon>
        <taxon>Bacillota</taxon>
        <taxon>Clostridia</taxon>
        <taxon>Eubacteriales</taxon>
        <taxon>Clostridiaceae</taxon>
        <taxon>Clostridium</taxon>
    </lineage>
</organism>
<feature type="transmembrane region" description="Helical" evidence="4">
    <location>
        <begin position="454"/>
        <end position="478"/>
    </location>
</feature>
<dbReference type="Pfam" id="PF17167">
    <property type="entry name" value="Glyco_hydro_94"/>
    <property type="match status" value="1"/>
</dbReference>
<dbReference type="GO" id="GO:0030246">
    <property type="term" value="F:carbohydrate binding"/>
    <property type="evidence" value="ECO:0007669"/>
    <property type="project" value="InterPro"/>
</dbReference>
<feature type="transmembrane region" description="Helical" evidence="4">
    <location>
        <begin position="423"/>
        <end position="442"/>
    </location>
</feature>
<evidence type="ECO:0000259" key="5">
    <source>
        <dbReference type="Pfam" id="PF06165"/>
    </source>
</evidence>
<dbReference type="PANTHER" id="PTHR37469:SF2">
    <property type="entry name" value="CELLOBIONIC ACID PHOSPHORYLASE"/>
    <property type="match status" value="1"/>
</dbReference>
<gene>
    <name evidence="8" type="ORF">GOM49_14295</name>
</gene>
<dbReference type="InterPro" id="IPR008928">
    <property type="entry name" value="6-hairpin_glycosidase_sf"/>
</dbReference>
<evidence type="ECO:0000313" key="9">
    <source>
        <dbReference type="Proteomes" id="UP000422764"/>
    </source>
</evidence>
<evidence type="ECO:0000313" key="8">
    <source>
        <dbReference type="EMBL" id="QGU96105.1"/>
    </source>
</evidence>
<evidence type="ECO:0000256" key="2">
    <source>
        <dbReference type="ARBA" id="ARBA00022679"/>
    </source>
</evidence>
<feature type="domain" description="Glycosyl hydrolase 94 catalytic" evidence="7">
    <location>
        <begin position="2377"/>
        <end position="2801"/>
    </location>
</feature>
<keyword evidence="9" id="KW-1185">Reference proteome</keyword>
<evidence type="ECO:0000259" key="6">
    <source>
        <dbReference type="Pfam" id="PF10091"/>
    </source>
</evidence>
<dbReference type="InterPro" id="IPR037820">
    <property type="entry name" value="GH94N_NdvB"/>
</dbReference>
<dbReference type="Pfam" id="PF06165">
    <property type="entry name" value="GH94_b-supersand"/>
    <property type="match status" value="2"/>
</dbReference>
<sequence length="2891" mass="332444">MPYIISLLIIALGVALYLNFKPRDCEQWDANIIEDIPSINISKEDLEKHAANIANHHSYIKNTSCRRKVIKSLDKSYKKIIDGYEYIDREVRSNREVDPASEWLLDNLYLIEKEYKHIKHNMPKAYYRNLPVVDRGIMKGYPRIYHIAVELVSHTEGKIDEETIERFVNAYQSRAVLTSGELWALPIMIRIALIQNISKITENVVFSSKEKLRADRVADRIINAVESRSMDRQIEELSSEDVEFTPNFTERLLKVLRDNGVDSEEIYKWIDEKLELKEISSEKMINLEHQLQAAEQTSMGNSINSVREIEALDWKESFERLSYVEDILRQDPAGVYLNMDFESKDYYRHKIERLSNVIKKPESFIAKKAIQCAEEAEQEKDRVYEKHVGYYIVDDGVKCLKEKSGFKDRGLEALKNKIRENSVGYYIGAIVIGTLFFITIFLRISYINDNQRILWRYIVAALILMVPCSEIVVSFLNWNVNNLSTPRFIPKIDLREGSGKEKRTIVVIPTIINNVKRAKELVDSMEVYYLANTDRNIYFALLGDMKDSNKKEEEEDKIINYAALDAVKKLNEKYCSNREDIFYYFSRYRKYNEKENKWMAWERKRGKLMEFNSIIRGDKSTSYNVISGDISELCKAKYIITLDADTQLPRGSAKKLIGAMSHILNEAHIDKKEKKVIRGYGIMQPRVGISILSSNKTMFSKIFSGKTGIDTYTTAVSDVYQDLFGEGIFTGKGIYDIDLFNYMLKDEIPENSILSHDLLEGSYARAALVTDIEVIDGYPPYYNASAKRLHRWVRGDWQLLPWITRKSSINVLSKWKMIDNLRRSLLAPSIILLIALSFSVLPDGTDKWIVAAILALISPILFNVTESIASPARGINISGKISDSRNIVEQVFLIFCFLPYSAYSMVDAIIRTLYRVYISKKNLLEWQTAADVEAKSGKRLQDYIRFMWVGSLISLGILILAFSKSVDSGIFMLPFCILWFISPWIAWYISRDIESKEIQLNKEQENMLRRISRKTWAYFEDFVNEENNWLAPDNYQEYPPNGIAHRTSPTNIAMGLTSNLVAYDLGYIGLLENVDRIDKVLNNIEGLQGYKGHLYNWYNTITKEPLYPRYVSTVDSGNLAGYLWVVDKALEELLEKPVINKNMKKGILDTLSLANEEVYEELQIKEYYDKEIKEIRNSSTLNALWWKDVLLSIFNKVSEIKKNKTEKEFYWNSKLIAAADKALEEIKSMFPWINSMSEYKEGSKELYENLNNLVLATSLKEAESRINSILKEIHEVNSDLRELLENTKNEVRKVVEKIKALMYKSSQMVESMDFKMLYDNKRGLFSIGYDVERDSLGRSYYDLLASEARQASFVAIAKGDIDTKHWFRLGRSMAVIGGSRGLVSWSGTMFEYLMPLLIMKPYQNTLLSQTYKAVVEGQRRYGKSRKIPWGISESAYRTFDISLNYQYKAFGVPGIGLKRGLKNELVVSPYSTVMALQVDTKSSISNMIRLKEEGLEGRYGFYEAIDYTKDRMPKGEKSSIIKCFMVHHEGMSLMALDNVLKNNILRRRFHSIARVKSAELLLQEKIPNRIVYEREQKFEAPESKVEKPTIIVRKYNTAKTSMPETELLSNGSYSLMISNSGSGFGKKEDMTLYRWKEDVTTDNSGMFFYIKDIASNEYWSATYEPCKNEGDNYEVIFSQDKAEFRRKDKDILTHTEIAVSSEDDAEVRKISLTNSGSEAKILEITSYCEVTLAPSNADIVHPAFSNLFIRTEFLQEPECIIANRRPRAKGQKKPYAVQCIALQGNLVGAIQYETSRVNFIGRNRSLVNPSAMEEDAPLKNTIGAVLDPIISMRKRVKIEPGETCKIAYTIAVTDSREEAVVIANKYREMNSIDRVFELACSQSAVEMKYLGIKSPQANLYQTMASRVLFLSNLYKHREEYIKDVSRSQKDLWKYGISGDSPIVLVIVKEEKHKDLVRQMLNAHEYWSMKGLKVDLVILNLQNTAYTQPLQDAIRDLIVTSHARDKQNKSGGVFLHSEATVEKEDIDLLMAISRIVVEGDKGLLISQIKKEDEAVQEMVELLKINREYANKSHKFEVNKLEYFNELGGFDLENDQYVILLKEGRTTPAPWVNIIANENFGFMVSESGSPYTWYKNSRENKITTWSNDWVIDPTSEAIYLRDEETGEIWGITPKPIRDSGEYVIEHGFGYSNFKHEAYGIVGEVTMFVPRNDSIKICRVKLKNNSSIERKLSLTYYAQLVLGVVPQHTSIHISTYFNNEKKYIYAQNPYSDDFGKLHAYLKIVGGEEESFTGNRTEFIGRGRSVENPKALEKVGLSNNSGAGMDPCLAENSKFTIKPDEEKMLLIMLGEDESLEKVEETIAKYGNVQRAEEELENVRSYWKKTLHSIKVKTPDKAMDIMLNGWLLYQTIACRIWARSAFYQSGGAFGFRDQLQDVMAAGYVDTNMMREHILYSATRQFTEGDVQHWWHPIVDSGIRTRFSDDLLWLPYVTSDYIKKTGDYSILDEKVGYLEDKPLDEGEDERYTISKKSDKIGTMYEHCIKAIERGLKFGPHNIPLMGSGDWNDGMSEVGNKGRGESVWLGWFLYSILDSFKEICKVRNDEYRVQRYEEMKEFIKENLNRNAWDGNWYRRAYFDDGTPMGSMENDECQIDSLSQSWAVISKAGDEVKIRKAMSALEKHLVKEDSGIVLLLTPPFDNGKLEPGYIKGYVPGVRENGGQYTHGSTWIVLAMAMLGEGDKAWRIYNMLNPINHAKSYYDCKRYKVEPYVITADVYGREPHIGRGGWSWYTGASGWMYRVAIEGILGLKFQGSKGFLIEPNIPNEWKEFELEYAKGECKYFIKVRRGEKEEVVLNGTPLKDKVIPYFESGNHEVEVMVSAKVVSVNEQYISNVNSIK</sequence>
<keyword evidence="4" id="KW-0472">Membrane</keyword>
<keyword evidence="4" id="KW-1133">Transmembrane helix</keyword>
<dbReference type="InterPro" id="IPR019282">
    <property type="entry name" value="Glycoamylase-like_cons_dom"/>
</dbReference>
<evidence type="ECO:0000259" key="7">
    <source>
        <dbReference type="Pfam" id="PF17167"/>
    </source>
</evidence>
<dbReference type="InterPro" id="IPR037824">
    <property type="entry name" value="GH94N_2_NdvB"/>
</dbReference>
<dbReference type="InterPro" id="IPR012341">
    <property type="entry name" value="6hp_glycosidase-like_sf"/>
</dbReference>
<dbReference type="InterPro" id="IPR037018">
    <property type="entry name" value="GH65_N"/>
</dbReference>
<protein>
    <submittedName>
        <fullName evidence="8">Cyclic beta 1-2 glucan synthetase</fullName>
    </submittedName>
</protein>
<dbReference type="GO" id="GO:0005975">
    <property type="term" value="P:carbohydrate metabolic process"/>
    <property type="evidence" value="ECO:0007669"/>
    <property type="project" value="InterPro"/>
</dbReference>
<keyword evidence="2" id="KW-0808">Transferase</keyword>
<dbReference type="Proteomes" id="UP000422764">
    <property type="component" value="Chromosome"/>
</dbReference>
<dbReference type="InterPro" id="IPR010383">
    <property type="entry name" value="Glyco_hydrolase_94_b-supersand"/>
</dbReference>
<evidence type="ECO:0000256" key="4">
    <source>
        <dbReference type="SAM" id="Phobius"/>
    </source>
</evidence>
<dbReference type="GO" id="GO:0016757">
    <property type="term" value="F:glycosyltransferase activity"/>
    <property type="evidence" value="ECO:0007669"/>
    <property type="project" value="UniProtKB-KW"/>
</dbReference>
<dbReference type="Pfam" id="PF10091">
    <property type="entry name" value="Glycoamylase"/>
    <property type="match status" value="1"/>
</dbReference>
<dbReference type="SMART" id="SM01068">
    <property type="entry name" value="CBM_X"/>
    <property type="match status" value="2"/>
</dbReference>
<feature type="domain" description="Glycoamylase-like" evidence="6">
    <location>
        <begin position="1340"/>
        <end position="1552"/>
    </location>
</feature>
<feature type="transmembrane region" description="Helical" evidence="4">
    <location>
        <begin position="969"/>
        <end position="989"/>
    </location>
</feature>
<feature type="domain" description="Glycosyl hydrolase 94 supersandwich" evidence="5">
    <location>
        <begin position="2094"/>
        <end position="2363"/>
    </location>
</feature>
<accession>A0A6I6FDZ9</accession>
<evidence type="ECO:0000256" key="1">
    <source>
        <dbReference type="ARBA" id="ARBA00022676"/>
    </source>
</evidence>
<dbReference type="InterPro" id="IPR052047">
    <property type="entry name" value="GH94_Enzymes"/>
</dbReference>
<feature type="transmembrane region" description="Helical" evidence="4">
    <location>
        <begin position="848"/>
        <end position="870"/>
    </location>
</feature>